<evidence type="ECO:0000256" key="5">
    <source>
        <dbReference type="ARBA" id="ARBA00023237"/>
    </source>
</evidence>
<dbReference type="Pfam" id="PF07980">
    <property type="entry name" value="SusD_RagB"/>
    <property type="match status" value="1"/>
</dbReference>
<sequence length="567" mass="64287">MKKISLLIAGCIALSSCYKLDTTPYSQVSASTFWQNEDQALAGVLGCYNDLKKEATFGLQFSYDGLTDIGLGYDPPGLGEVISGTFTDRSSIIVDRWQAGYDLIQRCNHAIAHIQPMTIDKAKQEGFIAEAKFLRALMYFQLTNLYGALPIYDETVDLNKDFADLKNSRSSVEDVNKFILNDLNYAIEKLPVSYDAKYYGRITKGAAYALRGKVALYNKDWAGAIRDFEEIVYNKTNTYGYSLNTSYSALFTMDGDQSPEMIFAIQNMGGTGFPYGMPMAFYMGTRSTFGSDWNNCMPSTRLADRYENRDGSPFNWNDYFPNYATDNAVKKQAMESTQSGGTLTKVPDTAKLRQIYANRDPRMNQTLIVPYSHYLGWNANKERDMQLILATGVNENFGQIRNNRGWYTYLWRKFVPEGNLKGAITDRAHTPINFPIIRLGDVLLMLSEAYNESNQLDKAITELNKVRTRSKMPALNSGSSFLVVGNKADMSKRIQHERAVELAGEGWRYFDLKRWNLLESVSKDYIEKSITGDNLVTRGYQSRHKLWPIPGQEIEMNPALLPQNQDW</sequence>
<evidence type="ECO:0000256" key="3">
    <source>
        <dbReference type="ARBA" id="ARBA00022729"/>
    </source>
</evidence>
<feature type="domain" description="RagB/SusD" evidence="6">
    <location>
        <begin position="259"/>
        <end position="567"/>
    </location>
</feature>
<evidence type="ECO:0000259" key="6">
    <source>
        <dbReference type="Pfam" id="PF07980"/>
    </source>
</evidence>
<organism evidence="8 9">
    <name type="scientific">Sphingobacterium multivorum</name>
    <dbReference type="NCBI Taxonomy" id="28454"/>
    <lineage>
        <taxon>Bacteria</taxon>
        <taxon>Pseudomonadati</taxon>
        <taxon>Bacteroidota</taxon>
        <taxon>Sphingobacteriia</taxon>
        <taxon>Sphingobacteriales</taxon>
        <taxon>Sphingobacteriaceae</taxon>
        <taxon>Sphingobacterium</taxon>
    </lineage>
</organism>
<accession>A0A2X2L4S3</accession>
<dbReference type="AlphaFoldDB" id="A0A2X2L4S3"/>
<evidence type="ECO:0000256" key="4">
    <source>
        <dbReference type="ARBA" id="ARBA00023136"/>
    </source>
</evidence>
<dbReference type="InterPro" id="IPR011990">
    <property type="entry name" value="TPR-like_helical_dom_sf"/>
</dbReference>
<keyword evidence="3" id="KW-0732">Signal</keyword>
<evidence type="ECO:0000256" key="1">
    <source>
        <dbReference type="ARBA" id="ARBA00004442"/>
    </source>
</evidence>
<dbReference type="PROSITE" id="PS51257">
    <property type="entry name" value="PROKAR_LIPOPROTEIN"/>
    <property type="match status" value="1"/>
</dbReference>
<comment type="subcellular location">
    <subcellularLocation>
        <location evidence="1">Cell outer membrane</location>
    </subcellularLocation>
</comment>
<evidence type="ECO:0000313" key="8">
    <source>
        <dbReference type="EMBL" id="SPZ84220.1"/>
    </source>
</evidence>
<dbReference type="GeneID" id="97178820"/>
<dbReference type="SUPFAM" id="SSF48452">
    <property type="entry name" value="TPR-like"/>
    <property type="match status" value="1"/>
</dbReference>
<evidence type="ECO:0000259" key="7">
    <source>
        <dbReference type="Pfam" id="PF14322"/>
    </source>
</evidence>
<keyword evidence="5" id="KW-0998">Cell outer membrane</keyword>
<dbReference type="InterPro" id="IPR019734">
    <property type="entry name" value="TPR_rpt"/>
</dbReference>
<feature type="domain" description="SusD-like N-terminal" evidence="7">
    <location>
        <begin position="94"/>
        <end position="216"/>
    </location>
</feature>
<dbReference type="Pfam" id="PF14322">
    <property type="entry name" value="SusD-like_3"/>
    <property type="match status" value="1"/>
</dbReference>
<dbReference type="SMART" id="SM00028">
    <property type="entry name" value="TPR"/>
    <property type="match status" value="3"/>
</dbReference>
<gene>
    <name evidence="8" type="ORF">NCTC11343_00751</name>
</gene>
<dbReference type="InterPro" id="IPR012944">
    <property type="entry name" value="SusD_RagB_dom"/>
</dbReference>
<reference evidence="8 9" key="1">
    <citation type="submission" date="2018-06" db="EMBL/GenBank/DDBJ databases">
        <authorList>
            <consortium name="Pathogen Informatics"/>
            <person name="Doyle S."/>
        </authorList>
    </citation>
    <scope>NUCLEOTIDE SEQUENCE [LARGE SCALE GENOMIC DNA]</scope>
    <source>
        <strain evidence="8 9">NCTC11343</strain>
    </source>
</reference>
<dbReference type="InterPro" id="IPR033985">
    <property type="entry name" value="SusD-like_N"/>
</dbReference>
<comment type="similarity">
    <text evidence="2">Belongs to the SusD family.</text>
</comment>
<dbReference type="EMBL" id="UAUU01000002">
    <property type="protein sequence ID" value="SPZ84220.1"/>
    <property type="molecule type" value="Genomic_DNA"/>
</dbReference>
<dbReference type="Proteomes" id="UP000251241">
    <property type="component" value="Unassembled WGS sequence"/>
</dbReference>
<proteinExistence type="inferred from homology"/>
<protein>
    <submittedName>
        <fullName evidence="8">SusD family</fullName>
    </submittedName>
</protein>
<dbReference type="GO" id="GO:0009279">
    <property type="term" value="C:cell outer membrane"/>
    <property type="evidence" value="ECO:0007669"/>
    <property type="project" value="UniProtKB-SubCell"/>
</dbReference>
<evidence type="ECO:0000313" key="9">
    <source>
        <dbReference type="Proteomes" id="UP000251241"/>
    </source>
</evidence>
<dbReference type="RefSeq" id="WP_112373835.1">
    <property type="nucleotide sequence ID" value="NZ_CP069793.1"/>
</dbReference>
<name>A0A2X2L4S3_SPHMU</name>
<dbReference type="Gene3D" id="1.25.40.390">
    <property type="match status" value="1"/>
</dbReference>
<keyword evidence="4" id="KW-0472">Membrane</keyword>
<evidence type="ECO:0000256" key="2">
    <source>
        <dbReference type="ARBA" id="ARBA00006275"/>
    </source>
</evidence>